<dbReference type="AlphaFoldDB" id="A0A2H0UFY8"/>
<organism evidence="1 2">
    <name type="scientific">Candidatus Kaiserbacteria bacterium CG10_big_fil_rev_8_21_14_0_10_45_20</name>
    <dbReference type="NCBI Taxonomy" id="1974607"/>
    <lineage>
        <taxon>Bacteria</taxon>
        <taxon>Candidatus Kaiseribacteriota</taxon>
    </lineage>
</organism>
<dbReference type="Pfam" id="PF05973">
    <property type="entry name" value="Gp49"/>
    <property type="match status" value="1"/>
</dbReference>
<evidence type="ECO:0000313" key="1">
    <source>
        <dbReference type="EMBL" id="PIR85307.1"/>
    </source>
</evidence>
<protein>
    <recommendedName>
        <fullName evidence="3">Type II toxin-antitoxin system RelE/ParE family toxin</fullName>
    </recommendedName>
</protein>
<dbReference type="EMBL" id="PFBH01000008">
    <property type="protein sequence ID" value="PIR85307.1"/>
    <property type="molecule type" value="Genomic_DNA"/>
</dbReference>
<proteinExistence type="predicted"/>
<gene>
    <name evidence="1" type="ORF">COU15_01450</name>
</gene>
<name>A0A2H0UFY8_9BACT</name>
<sequence length="100" mass="11645">MPITLLEPVEKFIGSLEKKTLAKTLRVIDLLEEFGVDLNMPHSKPMGDGVFELRIQGMQSVRLLYGFQKNRVYIVHGFIKKTQKTPRREYNLAKKRLDEI</sequence>
<reference evidence="2" key="1">
    <citation type="submission" date="2017-09" db="EMBL/GenBank/DDBJ databases">
        <title>Depth-based differentiation of microbial function through sediment-hosted aquifers and enrichment of novel symbionts in the deep terrestrial subsurface.</title>
        <authorList>
            <person name="Probst A.J."/>
            <person name="Ladd B."/>
            <person name="Jarett J.K."/>
            <person name="Geller-Mcgrath D.E."/>
            <person name="Sieber C.M.K."/>
            <person name="Emerson J.B."/>
            <person name="Anantharaman K."/>
            <person name="Thomas B.C."/>
            <person name="Malmstrom R."/>
            <person name="Stieglmeier M."/>
            <person name="Klingl A."/>
            <person name="Woyke T."/>
            <person name="Ryan C.M."/>
            <person name="Banfield J.F."/>
        </authorList>
    </citation>
    <scope>NUCLEOTIDE SEQUENCE [LARGE SCALE GENOMIC DNA]</scope>
</reference>
<accession>A0A2H0UFY8</accession>
<evidence type="ECO:0008006" key="3">
    <source>
        <dbReference type="Google" id="ProtNLM"/>
    </source>
</evidence>
<evidence type="ECO:0000313" key="2">
    <source>
        <dbReference type="Proteomes" id="UP000229315"/>
    </source>
</evidence>
<comment type="caution">
    <text evidence="1">The sequence shown here is derived from an EMBL/GenBank/DDBJ whole genome shotgun (WGS) entry which is preliminary data.</text>
</comment>
<dbReference type="InterPro" id="IPR009241">
    <property type="entry name" value="HigB-like"/>
</dbReference>
<dbReference type="Proteomes" id="UP000229315">
    <property type="component" value="Unassembled WGS sequence"/>
</dbReference>